<feature type="binding site" evidence="4">
    <location>
        <position position="281"/>
    </location>
    <ligand>
        <name>pyridoxal 5'-phosphate</name>
        <dbReference type="ChEBI" id="CHEBI:597326"/>
    </ligand>
</feature>
<evidence type="ECO:0000256" key="7">
    <source>
        <dbReference type="SAM" id="MobiDB-lite"/>
    </source>
</evidence>
<comment type="cofactor">
    <cofactor evidence="4 6">
        <name>pyridoxal 5'-phosphate</name>
        <dbReference type="ChEBI" id="CHEBI:597326"/>
    </cofactor>
</comment>
<comment type="similarity">
    <text evidence="4 6">Belongs to the kynureninase family.</text>
</comment>
<comment type="subunit">
    <text evidence="4 6">Homodimer.</text>
</comment>
<dbReference type="RefSeq" id="WP_396685424.1">
    <property type="nucleotide sequence ID" value="NZ_JBIRPU010000037.1"/>
</dbReference>
<dbReference type="EC" id="3.7.1.3" evidence="4 5"/>
<dbReference type="Pfam" id="PF22580">
    <property type="entry name" value="KYNU_C"/>
    <property type="match status" value="1"/>
</dbReference>
<evidence type="ECO:0000256" key="3">
    <source>
        <dbReference type="ARBA" id="ARBA00022898"/>
    </source>
</evidence>
<dbReference type="EMBL" id="JBIRPU010000037">
    <property type="protein sequence ID" value="MFI0796889.1"/>
    <property type="molecule type" value="Genomic_DNA"/>
</dbReference>
<name>A0ABW7ST65_9ACTN</name>
<dbReference type="GO" id="GO:0030429">
    <property type="term" value="F:kynureninase activity"/>
    <property type="evidence" value="ECO:0007669"/>
    <property type="project" value="UniProtKB-EC"/>
</dbReference>
<dbReference type="PANTHER" id="PTHR14084:SF0">
    <property type="entry name" value="KYNURENINASE"/>
    <property type="match status" value="1"/>
</dbReference>
<protein>
    <recommendedName>
        <fullName evidence="4 5">Kynureninase</fullName>
        <ecNumber evidence="4 5">3.7.1.3</ecNumber>
    </recommendedName>
    <alternativeName>
        <fullName evidence="4">L-kynurenine hydrolase</fullName>
    </alternativeName>
</protein>
<feature type="binding site" evidence="4">
    <location>
        <position position="228"/>
    </location>
    <ligand>
        <name>pyridoxal 5'-phosphate</name>
        <dbReference type="ChEBI" id="CHEBI:597326"/>
    </ligand>
</feature>
<reference evidence="8 9" key="1">
    <citation type="submission" date="2024-10" db="EMBL/GenBank/DDBJ databases">
        <title>The Natural Products Discovery Center: Release of the First 8490 Sequenced Strains for Exploring Actinobacteria Biosynthetic Diversity.</title>
        <authorList>
            <person name="Kalkreuter E."/>
            <person name="Kautsar S.A."/>
            <person name="Yang D."/>
            <person name="Bader C.D."/>
            <person name="Teijaro C.N."/>
            <person name="Fluegel L."/>
            <person name="Davis C.M."/>
            <person name="Simpson J.R."/>
            <person name="Lauterbach L."/>
            <person name="Steele A.D."/>
            <person name="Gui C."/>
            <person name="Meng S."/>
            <person name="Li G."/>
            <person name="Viehrig K."/>
            <person name="Ye F."/>
            <person name="Su P."/>
            <person name="Kiefer A.F."/>
            <person name="Nichols A."/>
            <person name="Cepeda A.J."/>
            <person name="Yan W."/>
            <person name="Fan B."/>
            <person name="Jiang Y."/>
            <person name="Adhikari A."/>
            <person name="Zheng C.-J."/>
            <person name="Schuster L."/>
            <person name="Cowan T.M."/>
            <person name="Smanski M.J."/>
            <person name="Chevrette M.G."/>
            <person name="De Carvalho L.P.S."/>
            <person name="Shen B."/>
        </authorList>
    </citation>
    <scope>NUCLEOTIDE SEQUENCE [LARGE SCALE GENOMIC DNA]</scope>
    <source>
        <strain evidence="8 9">NPDC021253</strain>
    </source>
</reference>
<evidence type="ECO:0000313" key="9">
    <source>
        <dbReference type="Proteomes" id="UP001611075"/>
    </source>
</evidence>
<feature type="binding site" evidence="4">
    <location>
        <position position="112"/>
    </location>
    <ligand>
        <name>pyridoxal 5'-phosphate</name>
        <dbReference type="ChEBI" id="CHEBI:597326"/>
    </ligand>
</feature>
<dbReference type="InterPro" id="IPR015421">
    <property type="entry name" value="PyrdxlP-dep_Trfase_major"/>
</dbReference>
<feature type="binding site" evidence="4">
    <location>
        <position position="309"/>
    </location>
    <ligand>
        <name>pyridoxal 5'-phosphate</name>
        <dbReference type="ChEBI" id="CHEBI:597326"/>
    </ligand>
</feature>
<dbReference type="NCBIfam" id="TIGR01814">
    <property type="entry name" value="kynureninase"/>
    <property type="match status" value="1"/>
</dbReference>
<dbReference type="Gene3D" id="3.90.1150.10">
    <property type="entry name" value="Aspartate Aminotransferase, domain 1"/>
    <property type="match status" value="1"/>
</dbReference>
<comment type="pathway">
    <text evidence="4 6">Amino-acid degradation; L-kynurenine degradation; L-alanine and anthranilate from L-kynurenine: step 1/1.</text>
</comment>
<evidence type="ECO:0000256" key="1">
    <source>
        <dbReference type="ARBA" id="ARBA00022642"/>
    </source>
</evidence>
<feature type="binding site" evidence="4">
    <location>
        <position position="250"/>
    </location>
    <ligand>
        <name>pyridoxal 5'-phosphate</name>
        <dbReference type="ChEBI" id="CHEBI:597326"/>
    </ligand>
</feature>
<evidence type="ECO:0000313" key="8">
    <source>
        <dbReference type="EMBL" id="MFI0796889.1"/>
    </source>
</evidence>
<comment type="caution">
    <text evidence="4">Lacks conserved residue(s) required for the propagation of feature annotation.</text>
</comment>
<comment type="caution">
    <text evidence="8">The sequence shown here is derived from an EMBL/GenBank/DDBJ whole genome shotgun (WGS) entry which is preliminary data.</text>
</comment>
<dbReference type="Gene3D" id="3.40.640.10">
    <property type="entry name" value="Type I PLP-dependent aspartate aminotransferase-like (Major domain)"/>
    <property type="match status" value="1"/>
</dbReference>
<evidence type="ECO:0000256" key="4">
    <source>
        <dbReference type="HAMAP-Rule" id="MF_01970"/>
    </source>
</evidence>
<comment type="function">
    <text evidence="4 6">Catalyzes the cleavage of L-kynurenine (L-Kyn) and L-3-hydroxykynurenine (L-3OHKyn) into anthranilic acid (AA) and 3-hydroxyanthranilic acid (3-OHAA), respectively.</text>
</comment>
<dbReference type="InterPro" id="IPR015424">
    <property type="entry name" value="PyrdxlP-dep_Trfase"/>
</dbReference>
<feature type="binding site" evidence="4">
    <location>
        <position position="225"/>
    </location>
    <ligand>
        <name>pyridoxal 5'-phosphate</name>
        <dbReference type="ChEBI" id="CHEBI:597326"/>
    </ligand>
</feature>
<accession>A0ABW7ST65</accession>
<dbReference type="PANTHER" id="PTHR14084">
    <property type="entry name" value="KYNURENINASE"/>
    <property type="match status" value="1"/>
</dbReference>
<dbReference type="InterPro" id="IPR015422">
    <property type="entry name" value="PyrdxlP-dep_Trfase_small"/>
</dbReference>
<dbReference type="PIRSF" id="PIRSF038800">
    <property type="entry name" value="KYNU"/>
    <property type="match status" value="1"/>
</dbReference>
<comment type="catalytic activity">
    <reaction evidence="6">
        <text>3-hydroxy-L-kynurenine + H2O = 3-hydroxyanthranilate + L-alanine + H(+)</text>
        <dbReference type="Rhea" id="RHEA:25143"/>
        <dbReference type="ChEBI" id="CHEBI:15377"/>
        <dbReference type="ChEBI" id="CHEBI:15378"/>
        <dbReference type="ChEBI" id="CHEBI:36559"/>
        <dbReference type="ChEBI" id="CHEBI:57972"/>
        <dbReference type="ChEBI" id="CHEBI:58125"/>
        <dbReference type="EC" id="3.7.1.3"/>
    </reaction>
</comment>
<dbReference type="HAMAP" id="MF_01970">
    <property type="entry name" value="Kynureninase"/>
    <property type="match status" value="1"/>
</dbReference>
<evidence type="ECO:0000256" key="6">
    <source>
        <dbReference type="PIRNR" id="PIRNR038800"/>
    </source>
</evidence>
<proteinExistence type="inferred from homology"/>
<gene>
    <name evidence="4 8" type="primary">kynU</name>
    <name evidence="8" type="ORF">ACH4OY_30020</name>
</gene>
<sequence>MDIPERDATRPSEQEAHRLDQADPGHRHLFHVPPADGGRYPQAAYLAGNSLGLQPLATRAELLADLDAWGRLGVEGHLEADRPWLPYHELLTGPVARLVGARPAEAVVMNSLTVNLHLLMVGFYRPAGKRTRIVIEDGAFPSDSYAVRSQARLHGLDPDATVVRLRPRDGEDTLRAGDVLDFLAAEGDTVALVLLGGVNYLTGELMDIPAITAAGRAAGAVVGWDLAHAAGNVPLALHDWDVDFAAWCSYKYLNSGPGALAGVFVHERHLGRADLIRLEGWWSTEAATRFEMTPVSRPPATAEAWQVSNPPIFAMGPVRTSLELFDSVGMPALRERSVRLTGYLERLLDEVTAGRPLRVVTPREPERRGCQLSVRIGGGSAGELTKRLRHEHGVIADAREPDVVRFAPVPLYSTYHDCWRVADALAATVEG</sequence>
<dbReference type="SUPFAM" id="SSF53383">
    <property type="entry name" value="PLP-dependent transferases"/>
    <property type="match status" value="1"/>
</dbReference>
<keyword evidence="3 4" id="KW-0663">Pyridoxal phosphate</keyword>
<keyword evidence="1 4" id="KW-0662">Pyridine nucleotide biosynthesis</keyword>
<comment type="catalytic activity">
    <reaction evidence="4 6">
        <text>L-kynurenine + H2O = anthranilate + L-alanine + H(+)</text>
        <dbReference type="Rhea" id="RHEA:16813"/>
        <dbReference type="ChEBI" id="CHEBI:15377"/>
        <dbReference type="ChEBI" id="CHEBI:15378"/>
        <dbReference type="ChEBI" id="CHEBI:16567"/>
        <dbReference type="ChEBI" id="CHEBI:57959"/>
        <dbReference type="ChEBI" id="CHEBI:57972"/>
        <dbReference type="EC" id="3.7.1.3"/>
    </reaction>
</comment>
<dbReference type="Proteomes" id="UP001611075">
    <property type="component" value="Unassembled WGS sequence"/>
</dbReference>
<feature type="binding site" evidence="4">
    <location>
        <position position="113"/>
    </location>
    <ligand>
        <name>pyridoxal 5'-phosphate</name>
        <dbReference type="ChEBI" id="CHEBI:597326"/>
    </ligand>
</feature>
<feature type="region of interest" description="Disordered" evidence="7">
    <location>
        <begin position="1"/>
        <end position="26"/>
    </location>
</feature>
<comment type="pathway">
    <text evidence="4 6">Cofactor biosynthesis; NAD(+) biosynthesis; quinolinate from L-kynurenine: step 2/3.</text>
</comment>
<organism evidence="8 9">
    <name type="scientific">Micromonospora rubida</name>
    <dbReference type="NCBI Taxonomy" id="2697657"/>
    <lineage>
        <taxon>Bacteria</taxon>
        <taxon>Bacillati</taxon>
        <taxon>Actinomycetota</taxon>
        <taxon>Actinomycetes</taxon>
        <taxon>Micromonosporales</taxon>
        <taxon>Micromonosporaceae</taxon>
        <taxon>Micromonospora</taxon>
    </lineage>
</organism>
<keyword evidence="2 4" id="KW-0378">Hydrolase</keyword>
<feature type="binding site" evidence="4">
    <location>
        <begin position="140"/>
        <end position="143"/>
    </location>
    <ligand>
        <name>pyridoxal 5'-phosphate</name>
        <dbReference type="ChEBI" id="CHEBI:597326"/>
    </ligand>
</feature>
<evidence type="ECO:0000256" key="2">
    <source>
        <dbReference type="ARBA" id="ARBA00022801"/>
    </source>
</evidence>
<evidence type="ECO:0000256" key="5">
    <source>
        <dbReference type="NCBIfam" id="TIGR01814"/>
    </source>
</evidence>
<dbReference type="InterPro" id="IPR010111">
    <property type="entry name" value="Kynureninase"/>
</dbReference>
<feature type="modified residue" description="N6-(pyridoxal phosphate)lysine" evidence="4">
    <location>
        <position position="251"/>
    </location>
</feature>
<keyword evidence="9" id="KW-1185">Reference proteome</keyword>